<comment type="caution">
    <text evidence="2">The sequence shown here is derived from an EMBL/GenBank/DDBJ whole genome shotgun (WGS) entry which is preliminary data.</text>
</comment>
<sequence>MPDYSSKTLWKTVAFCLRQEARQHASQCLGLSGGDSVSLDASHPGSPQRAAVSDPSPQKSAFLGKMSTPEKPLKVPPTILQSCVVGDTATAGSASKEEPALSLTPPPHAAAAAAIGAEGAAALLQSENKAFGAGAVAAEEDEACYKSRVELLYEALHKYVALETATAAAAGELLPRLPQWWQPAFGSLLLNAPLSSVFRLTLLEATSPSSRRRKQLLLHEGASLSVLRLRKKRQQQQQGERPFAAGAAAALPHAVPLHTAAVAVAAAEAHTAAASRAAATWPSRQLVLAEAAAAAAKAALSNEELLRLLHIHQASQKAASHYEALEQQEEQEAQEGREQMQGNEFERQSLLLLQAHPHVVAAAASTEGAAASLTSSFGSVRVSSETAGTALPKTAATPAAAHREAVSVRNSLLDCLMWRCSSLTEAEVWKASREALSLCGVSVCLAHHIISRALYFALPHAAALAQHAAAICSGEKGRNACASVSASVAATSAAEGDTSAHATAARTPAKTAQLSSWIREATEEAWQAESSAAIEAAAAAALGKLQARATEISLQHALLEVSVIGRMGYLYLPLLQTVAKIHIFFPRAVQPMGATQLLLCCSQFSRIQEGDPPLKAFLRWSVPRLLAAVRHVPQPPSPQQAVHLLCALEQMRLRDPLTISHLLWILTGQLQMHQRQQGKPPVAASSGAFPPPLGELQLAQTPDTASSSSSQSSGMHIFRRFFRNPPQNKFGDVFRTAGGL</sequence>
<proteinExistence type="predicted"/>
<dbReference type="Proteomes" id="UP000095192">
    <property type="component" value="Unassembled WGS sequence"/>
</dbReference>
<evidence type="ECO:0000313" key="2">
    <source>
        <dbReference type="EMBL" id="OEH77274.1"/>
    </source>
</evidence>
<gene>
    <name evidence="2" type="ORF">cyc_08751</name>
</gene>
<dbReference type="EMBL" id="JROU02001154">
    <property type="protein sequence ID" value="OEH77274.1"/>
    <property type="molecule type" value="Genomic_DNA"/>
</dbReference>
<protein>
    <submittedName>
        <fullName evidence="2">Uncharacterized protein</fullName>
    </submittedName>
</protein>
<dbReference type="InParanoid" id="A0A1D3D1E3"/>
<feature type="region of interest" description="Disordered" evidence="1">
    <location>
        <begin position="676"/>
        <end position="712"/>
    </location>
</feature>
<dbReference type="AlphaFoldDB" id="A0A1D3D1E3"/>
<name>A0A1D3D1E3_9EIME</name>
<evidence type="ECO:0000313" key="3">
    <source>
        <dbReference type="Proteomes" id="UP000095192"/>
    </source>
</evidence>
<dbReference type="VEuPathDB" id="ToxoDB:LOC113147210"/>
<dbReference type="VEuPathDB" id="ToxoDB:cyc_08751"/>
<feature type="region of interest" description="Disordered" evidence="1">
    <location>
        <begin position="320"/>
        <end position="341"/>
    </location>
</feature>
<keyword evidence="3" id="KW-1185">Reference proteome</keyword>
<feature type="region of interest" description="Disordered" evidence="1">
    <location>
        <begin position="38"/>
        <end position="75"/>
    </location>
</feature>
<accession>A0A1D3D1E3</accession>
<evidence type="ECO:0000256" key="1">
    <source>
        <dbReference type="SAM" id="MobiDB-lite"/>
    </source>
</evidence>
<reference evidence="2 3" key="1">
    <citation type="journal article" date="2016" name="BMC Genomics">
        <title>Comparative genomics reveals Cyclospora cayetanensis possesses coccidia-like metabolism and invasion components but unique surface antigens.</title>
        <authorList>
            <person name="Liu S."/>
            <person name="Wang L."/>
            <person name="Zheng H."/>
            <person name="Xu Z."/>
            <person name="Roellig D.M."/>
            <person name="Li N."/>
            <person name="Frace M.A."/>
            <person name="Tang K."/>
            <person name="Arrowood M.J."/>
            <person name="Moss D.M."/>
            <person name="Zhang L."/>
            <person name="Feng Y."/>
            <person name="Xiao L."/>
        </authorList>
    </citation>
    <scope>NUCLEOTIDE SEQUENCE [LARGE SCALE GENOMIC DNA]</scope>
    <source>
        <strain evidence="2 3">CHN_HEN01</strain>
    </source>
</reference>
<organism evidence="2 3">
    <name type="scientific">Cyclospora cayetanensis</name>
    <dbReference type="NCBI Taxonomy" id="88456"/>
    <lineage>
        <taxon>Eukaryota</taxon>
        <taxon>Sar</taxon>
        <taxon>Alveolata</taxon>
        <taxon>Apicomplexa</taxon>
        <taxon>Conoidasida</taxon>
        <taxon>Coccidia</taxon>
        <taxon>Eucoccidiorida</taxon>
        <taxon>Eimeriorina</taxon>
        <taxon>Eimeriidae</taxon>
        <taxon>Cyclospora</taxon>
    </lineage>
</organism>